<dbReference type="SUPFAM" id="SSF52833">
    <property type="entry name" value="Thioredoxin-like"/>
    <property type="match status" value="1"/>
</dbReference>
<dbReference type="InterPro" id="IPR050553">
    <property type="entry name" value="Thioredoxin_ResA/DsbE_sf"/>
</dbReference>
<dbReference type="Proteomes" id="UP001168642">
    <property type="component" value="Unassembled WGS sequence"/>
</dbReference>
<dbReference type="InterPro" id="IPR036249">
    <property type="entry name" value="Thioredoxin-like_sf"/>
</dbReference>
<feature type="domain" description="Thioredoxin" evidence="2">
    <location>
        <begin position="22"/>
        <end position="157"/>
    </location>
</feature>
<evidence type="ECO:0000313" key="3">
    <source>
        <dbReference type="EMBL" id="MDO3695218.1"/>
    </source>
</evidence>
<dbReference type="CDD" id="cd02966">
    <property type="entry name" value="TlpA_like_family"/>
    <property type="match status" value="1"/>
</dbReference>
<keyword evidence="1" id="KW-0732">Signal</keyword>
<protein>
    <submittedName>
        <fullName evidence="3">TlpA disulfide reductase family protein</fullName>
    </submittedName>
</protein>
<evidence type="ECO:0000313" key="4">
    <source>
        <dbReference type="Proteomes" id="UP001168642"/>
    </source>
</evidence>
<reference evidence="3" key="1">
    <citation type="submission" date="2023-07" db="EMBL/GenBank/DDBJ databases">
        <title>Wenyingzhuangia sp. chi5 genome sequencing and assembly.</title>
        <authorList>
            <person name="Park S."/>
        </authorList>
    </citation>
    <scope>NUCLEOTIDE SEQUENCE</scope>
    <source>
        <strain evidence="3">Chi5</strain>
    </source>
</reference>
<dbReference type="Pfam" id="PF00578">
    <property type="entry name" value="AhpC-TSA"/>
    <property type="match status" value="1"/>
</dbReference>
<dbReference type="PANTHER" id="PTHR42852">
    <property type="entry name" value="THIOL:DISULFIDE INTERCHANGE PROTEIN DSBE"/>
    <property type="match status" value="1"/>
</dbReference>
<name>A0ABT8VTD4_9FLAO</name>
<evidence type="ECO:0000259" key="2">
    <source>
        <dbReference type="PROSITE" id="PS51352"/>
    </source>
</evidence>
<feature type="signal peptide" evidence="1">
    <location>
        <begin position="1"/>
        <end position="19"/>
    </location>
</feature>
<feature type="chain" id="PRO_5045919242" evidence="1">
    <location>
        <begin position="20"/>
        <end position="376"/>
    </location>
</feature>
<gene>
    <name evidence="3" type="ORF">QVZ41_10215</name>
</gene>
<dbReference type="Gene3D" id="3.40.30.10">
    <property type="entry name" value="Glutaredoxin"/>
    <property type="match status" value="1"/>
</dbReference>
<dbReference type="PANTHER" id="PTHR42852:SF13">
    <property type="entry name" value="PROTEIN DIPZ"/>
    <property type="match status" value="1"/>
</dbReference>
<evidence type="ECO:0000256" key="1">
    <source>
        <dbReference type="SAM" id="SignalP"/>
    </source>
</evidence>
<dbReference type="EMBL" id="JAUMIT010000004">
    <property type="protein sequence ID" value="MDO3695218.1"/>
    <property type="molecule type" value="Genomic_DNA"/>
</dbReference>
<sequence length="376" mass="43836">MKVKLLILLFLSTFFYSNSQNTLIGTKAPELNPDKWIYPDGVVTSNETKDFTVVDFWFTKCAPCVATIPELNYLSLQNPNIRFLSITFDNTKIIESFLKKATMYYPIGIDTDRKLIKKFKVSGFPETFIIDKKGIIIWQGHPIHLSSALDKLSKGKQNKSNFELSQKNEWNQQSSYSMNIKEHTLEMGPASSLSIQPFDIMLLNKKVKSILNDFYGINNSRIITSDSLFLEKSYDVQLKLNKKVIDQKNSLDIFRFHYLNSIGLKYEKITKNSLVHELIISDNKKLNTFISNEKYEGTSIRYDNWESKGIKLEKLKSFLENNYNLVVELNDENTNKFNFVLPKNNLKKALLKLENQYGITFLEKNKRTYFYEFKKN</sequence>
<dbReference type="RefSeq" id="WP_302884475.1">
    <property type="nucleotide sequence ID" value="NZ_JAUMIT010000004.1"/>
</dbReference>
<accession>A0ABT8VTD4</accession>
<dbReference type="InterPro" id="IPR000866">
    <property type="entry name" value="AhpC/TSA"/>
</dbReference>
<keyword evidence="4" id="KW-1185">Reference proteome</keyword>
<organism evidence="3 4">
    <name type="scientific">Wenyingzhuangia gilva</name>
    <dbReference type="NCBI Taxonomy" id="3057677"/>
    <lineage>
        <taxon>Bacteria</taxon>
        <taxon>Pseudomonadati</taxon>
        <taxon>Bacteroidota</taxon>
        <taxon>Flavobacteriia</taxon>
        <taxon>Flavobacteriales</taxon>
        <taxon>Flavobacteriaceae</taxon>
        <taxon>Wenyingzhuangia</taxon>
    </lineage>
</organism>
<comment type="caution">
    <text evidence="3">The sequence shown here is derived from an EMBL/GenBank/DDBJ whole genome shotgun (WGS) entry which is preliminary data.</text>
</comment>
<dbReference type="InterPro" id="IPR013766">
    <property type="entry name" value="Thioredoxin_domain"/>
</dbReference>
<proteinExistence type="predicted"/>
<dbReference type="PROSITE" id="PS51352">
    <property type="entry name" value="THIOREDOXIN_2"/>
    <property type="match status" value="1"/>
</dbReference>